<accession>A0A7S2YHD9</accession>
<sequence>MEQKIVITGSRRSVLLSATTALAEMLKPLKWCHLMVPRVPSNLAGDLLQYPAPFILGMPAQDPGILELIRELPEDVTLVDLDVGRVILASSFSTEDLSRGTPKNETTARALRTQVLSLAQCLGNVFGTCIDPASWSCDKLLFDGAGSGNDAQSRFPALKSACHDFLQELLAGATSCCYWIEEATCGNTDDEPRKPNNELTVLFDEDRFFRIKDARHKHPFMPLLSPASEGTKLAMGMDNFNLILEVFLRCQSMNAYIGSREQEEMIFSL</sequence>
<dbReference type="InterPro" id="IPR001194">
    <property type="entry name" value="cDENN_dom"/>
</dbReference>
<dbReference type="InterPro" id="IPR051696">
    <property type="entry name" value="DENN_Domain_GEFs"/>
</dbReference>
<dbReference type="PROSITE" id="PS50211">
    <property type="entry name" value="DENN"/>
    <property type="match status" value="1"/>
</dbReference>
<proteinExistence type="predicted"/>
<evidence type="ECO:0000259" key="1">
    <source>
        <dbReference type="PROSITE" id="PS50211"/>
    </source>
</evidence>
<dbReference type="GO" id="GO:0031410">
    <property type="term" value="C:cytoplasmic vesicle"/>
    <property type="evidence" value="ECO:0007669"/>
    <property type="project" value="TreeGrafter"/>
</dbReference>
<reference evidence="2" key="1">
    <citation type="submission" date="2021-01" db="EMBL/GenBank/DDBJ databases">
        <authorList>
            <person name="Corre E."/>
            <person name="Pelletier E."/>
            <person name="Niang G."/>
            <person name="Scheremetjew M."/>
            <person name="Finn R."/>
            <person name="Kale V."/>
            <person name="Holt S."/>
            <person name="Cochrane G."/>
            <person name="Meng A."/>
            <person name="Brown T."/>
            <person name="Cohen L."/>
        </authorList>
    </citation>
    <scope>NUCLEOTIDE SEQUENCE</scope>
    <source>
        <strain evidence="2">CCMP125</strain>
    </source>
</reference>
<dbReference type="PANTHER" id="PTHR12296:SF21">
    <property type="entry name" value="DENN DOMAIN-CONTAINING PROTEIN 3"/>
    <property type="match status" value="1"/>
</dbReference>
<dbReference type="PANTHER" id="PTHR12296">
    <property type="entry name" value="DENN DOMAIN-CONTAINING PROTEIN 4"/>
    <property type="match status" value="1"/>
</dbReference>
<feature type="domain" description="UDENN" evidence="1">
    <location>
        <begin position="1"/>
        <end position="190"/>
    </location>
</feature>
<dbReference type="Gene3D" id="3.40.50.11500">
    <property type="match status" value="1"/>
</dbReference>
<dbReference type="GO" id="GO:0032483">
    <property type="term" value="P:regulation of Rab protein signal transduction"/>
    <property type="evidence" value="ECO:0007669"/>
    <property type="project" value="TreeGrafter"/>
</dbReference>
<name>A0A7S2YHD9_9STRA</name>
<dbReference type="Pfam" id="PF02141">
    <property type="entry name" value="DENN"/>
    <property type="match status" value="1"/>
</dbReference>
<dbReference type="EMBL" id="HBHT01025792">
    <property type="protein sequence ID" value="CAD9977187.1"/>
    <property type="molecule type" value="Transcribed_RNA"/>
</dbReference>
<dbReference type="AlphaFoldDB" id="A0A7S2YHD9"/>
<dbReference type="InterPro" id="IPR043153">
    <property type="entry name" value="DENN_C"/>
</dbReference>
<organism evidence="2">
    <name type="scientific">Entomoneis paludosa</name>
    <dbReference type="NCBI Taxonomy" id="265537"/>
    <lineage>
        <taxon>Eukaryota</taxon>
        <taxon>Sar</taxon>
        <taxon>Stramenopiles</taxon>
        <taxon>Ochrophyta</taxon>
        <taxon>Bacillariophyta</taxon>
        <taxon>Bacillariophyceae</taxon>
        <taxon>Bacillariophycidae</taxon>
        <taxon>Entomoneidaceae</taxon>
        <taxon>Entomoneis</taxon>
    </lineage>
</organism>
<gene>
    <name evidence="2" type="ORF">APAL1065_LOCUS17310</name>
</gene>
<evidence type="ECO:0000313" key="2">
    <source>
        <dbReference type="EMBL" id="CAD9977187.1"/>
    </source>
</evidence>
<protein>
    <recommendedName>
        <fullName evidence="1">UDENN domain-containing protein</fullName>
    </recommendedName>
</protein>
<dbReference type="InterPro" id="IPR037516">
    <property type="entry name" value="Tripartite_DENN"/>
</dbReference>